<dbReference type="Pfam" id="PF00156">
    <property type="entry name" value="Pribosyltran"/>
    <property type="match status" value="1"/>
</dbReference>
<protein>
    <submittedName>
        <fullName evidence="4">DNA utilization protein GntX</fullName>
    </submittedName>
</protein>
<dbReference type="AlphaFoldDB" id="A0A1B2AF71"/>
<dbReference type="InterPro" id="IPR029057">
    <property type="entry name" value="PRTase-like"/>
</dbReference>
<comment type="similarity">
    <text evidence="1">Belongs to the ComF/GntX family.</text>
</comment>
<dbReference type="KEGG" id="ado:A6F68_02307"/>
<name>A0A1B2AF71_9SPHN</name>
<organism evidence="4 5">
    <name type="scientific">Tsuneonella dongtanensis</name>
    <dbReference type="NCBI Taxonomy" id="692370"/>
    <lineage>
        <taxon>Bacteria</taxon>
        <taxon>Pseudomonadati</taxon>
        <taxon>Pseudomonadota</taxon>
        <taxon>Alphaproteobacteria</taxon>
        <taxon>Sphingomonadales</taxon>
        <taxon>Erythrobacteraceae</taxon>
        <taxon>Tsuneonella</taxon>
    </lineage>
</organism>
<evidence type="ECO:0000259" key="2">
    <source>
        <dbReference type="Pfam" id="PF00156"/>
    </source>
</evidence>
<feature type="domain" description="Phosphoribosyltransferase" evidence="2">
    <location>
        <begin position="191"/>
        <end position="241"/>
    </location>
</feature>
<proteinExistence type="inferred from homology"/>
<dbReference type="PANTHER" id="PTHR47505:SF1">
    <property type="entry name" value="DNA UTILIZATION PROTEIN YHGH"/>
    <property type="match status" value="1"/>
</dbReference>
<accession>A0A1B2AF71</accession>
<dbReference type="InterPro" id="IPR000836">
    <property type="entry name" value="PRTase_dom"/>
</dbReference>
<dbReference type="Gene3D" id="3.40.50.2020">
    <property type="match status" value="1"/>
</dbReference>
<dbReference type="PATRIC" id="fig|692370.5.peg.2321"/>
<dbReference type="Proteomes" id="UP000092932">
    <property type="component" value="Chromosome"/>
</dbReference>
<dbReference type="STRING" id="692370.A6F68_02307"/>
<reference evidence="4 5" key="1">
    <citation type="submission" date="2016-07" db="EMBL/GenBank/DDBJ databases">
        <title>Complete genome sequence of Altererythrobacter dongtanensis KCTC 22672, a type strain with esterase isolated from tidal flat.</title>
        <authorList>
            <person name="Cheng H."/>
            <person name="Wu Y.-H."/>
            <person name="Zhou P."/>
            <person name="Huo Y.-Y."/>
            <person name="Wang C.-S."/>
            <person name="Xu X.-W."/>
        </authorList>
    </citation>
    <scope>NUCLEOTIDE SEQUENCE [LARGE SCALE GENOMIC DNA]</scope>
    <source>
        <strain evidence="4 5">KCTC 22672</strain>
    </source>
</reference>
<evidence type="ECO:0000313" key="5">
    <source>
        <dbReference type="Proteomes" id="UP000092932"/>
    </source>
</evidence>
<dbReference type="CDD" id="cd06223">
    <property type="entry name" value="PRTases_typeI"/>
    <property type="match status" value="1"/>
</dbReference>
<evidence type="ECO:0000256" key="1">
    <source>
        <dbReference type="ARBA" id="ARBA00008007"/>
    </source>
</evidence>
<evidence type="ECO:0000259" key="3">
    <source>
        <dbReference type="Pfam" id="PF18912"/>
    </source>
</evidence>
<dbReference type="InterPro" id="IPR051910">
    <property type="entry name" value="ComF/GntX_DNA_util-trans"/>
</dbReference>
<sequence length="263" mass="27577">MAGTLREGIAPLVDLVYPPRCPLCGAAIGAQTGLCAACWSELRIPGEPSCARCRRPFGEIDPGEGAVCGPCIADPPRHDGIAAGTLYGEGSRKLVLAFKHGRRIALAPMLARLIVARLPKLEGEWIVVPVPLHRWRLWTRGFNQAALLGREVAAMTGATLIVDGLMRTKRTPALGGLGRKARKRTLSGAITVDPRRAESLKGAQVILVDDVLTSGATSDACVAALKRAGAAKVVVACFARVLDEVDGSRAINETPGAETPGAP</sequence>
<dbReference type="SUPFAM" id="SSF53271">
    <property type="entry name" value="PRTase-like"/>
    <property type="match status" value="1"/>
</dbReference>
<dbReference type="PANTHER" id="PTHR47505">
    <property type="entry name" value="DNA UTILIZATION PROTEIN YHGH"/>
    <property type="match status" value="1"/>
</dbReference>
<gene>
    <name evidence="4" type="ORF">A6F68_02307</name>
</gene>
<dbReference type="InterPro" id="IPR044005">
    <property type="entry name" value="DZR_2"/>
</dbReference>
<feature type="domain" description="Double zinc ribbon" evidence="3">
    <location>
        <begin position="12"/>
        <end position="71"/>
    </location>
</feature>
<dbReference type="EMBL" id="CP016591">
    <property type="protein sequence ID" value="ANY20807.1"/>
    <property type="molecule type" value="Genomic_DNA"/>
</dbReference>
<dbReference type="Pfam" id="PF18912">
    <property type="entry name" value="DZR_2"/>
    <property type="match status" value="1"/>
</dbReference>
<evidence type="ECO:0000313" key="4">
    <source>
        <dbReference type="EMBL" id="ANY20807.1"/>
    </source>
</evidence>
<keyword evidence="5" id="KW-1185">Reference proteome</keyword>